<evidence type="ECO:0000313" key="1">
    <source>
        <dbReference type="EMBL" id="MDZ7280863.1"/>
    </source>
</evidence>
<name>A0ABU5LLP6_9SPHN</name>
<gene>
    <name evidence="1" type="ORF">N4G62_02330</name>
</gene>
<protein>
    <recommendedName>
        <fullName evidence="3">Lysozyme inhibitor LprI N-terminal domain-containing protein</fullName>
    </recommendedName>
</protein>
<organism evidence="1 2">
    <name type="scientific">Sphingomonas sanguinis</name>
    <dbReference type="NCBI Taxonomy" id="33051"/>
    <lineage>
        <taxon>Bacteria</taxon>
        <taxon>Pseudomonadati</taxon>
        <taxon>Pseudomonadota</taxon>
        <taxon>Alphaproteobacteria</taxon>
        <taxon>Sphingomonadales</taxon>
        <taxon>Sphingomonadaceae</taxon>
        <taxon>Sphingomonas</taxon>
    </lineage>
</organism>
<evidence type="ECO:0000313" key="2">
    <source>
        <dbReference type="Proteomes" id="UP001292182"/>
    </source>
</evidence>
<reference evidence="2" key="1">
    <citation type="submission" date="2023-07" db="EMBL/GenBank/DDBJ databases">
        <title>Whole genome sequence analysis of rice epiphytic Sphingomonas sanguinis OsEp_Plm_15B2.</title>
        <authorList>
            <person name="Sahu K.P."/>
            <person name="Asharani P."/>
            <person name="Reddy B."/>
            <person name="Kumar A."/>
        </authorList>
    </citation>
    <scope>NUCLEOTIDE SEQUENCE [LARGE SCALE GENOMIC DNA]</scope>
    <source>
        <strain evidence="2">OsEp_Plm_15B2</strain>
    </source>
</reference>
<evidence type="ECO:0008006" key="3">
    <source>
        <dbReference type="Google" id="ProtNLM"/>
    </source>
</evidence>
<proteinExistence type="predicted"/>
<dbReference type="Proteomes" id="UP001292182">
    <property type="component" value="Unassembled WGS sequence"/>
</dbReference>
<sequence length="349" mass="38083">MPHPARVLSTRPLRWLAIFGAPWLIAASTPRYDWSSADISYLKDSPYFAEAAPSRALCRRLIDREPAPSERPDRAQTAALRDCDSEALLYGIGRPADPVAARRCAILERDDEVDTPNAYFSGSGILAVAYANGWGGARDIDRAIHMACGIDDAASATEDRIEHLQALAGKPVAKPFAICDDISSGASGGVCAAHHAKLREQDRQRLMAGWQRNWPAPRRAAFARTYASMTAYAETAHDLDCYGGTAAAQCAIDGTQADLDRFVAKIGALLGRNPPPPVSRVERRINAATATDRWQKQLAEMDDRTRPAFIENGRRTIAARARFERDLLAFAATIPGVTSHQARRSFADL</sequence>
<accession>A0ABU5LLP6</accession>
<keyword evidence="2" id="KW-1185">Reference proteome</keyword>
<dbReference type="EMBL" id="JAOBTW010000002">
    <property type="protein sequence ID" value="MDZ7280863.1"/>
    <property type="molecule type" value="Genomic_DNA"/>
</dbReference>
<comment type="caution">
    <text evidence="1">The sequence shown here is derived from an EMBL/GenBank/DDBJ whole genome shotgun (WGS) entry which is preliminary data.</text>
</comment>